<dbReference type="EMBL" id="UZAU01000358">
    <property type="status" value="NOT_ANNOTATED_CDS"/>
    <property type="molecule type" value="Genomic_DNA"/>
</dbReference>
<sequence length="116" mass="12554">MALCFFSSGLDTGLEHYTELGLNKIKVNVDGALFLSKGWLGVGGVARDCGQLLKAFSMSKSGCVDAAIVEIVSIKETLSWIKRKGWMDVQLENDCLVAIQALHSSIYMPSPFGLLV</sequence>
<dbReference type="AlphaFoldDB" id="A0A803PJ45"/>
<dbReference type="PANTHER" id="PTHR47074:SF11">
    <property type="entry name" value="REVERSE TRANSCRIPTASE-LIKE PROTEIN"/>
    <property type="match status" value="1"/>
</dbReference>
<accession>A0A803PJ45</accession>
<dbReference type="SUPFAM" id="SSF53098">
    <property type="entry name" value="Ribonuclease H-like"/>
    <property type="match status" value="1"/>
</dbReference>
<keyword evidence="2" id="KW-1185">Reference proteome</keyword>
<evidence type="ECO:0000313" key="1">
    <source>
        <dbReference type="EnsemblPlants" id="cds.evm.model.04.89"/>
    </source>
</evidence>
<evidence type="ECO:0008006" key="3">
    <source>
        <dbReference type="Google" id="ProtNLM"/>
    </source>
</evidence>
<proteinExistence type="predicted"/>
<reference evidence="1" key="2">
    <citation type="submission" date="2021-03" db="UniProtKB">
        <authorList>
            <consortium name="EnsemblPlants"/>
        </authorList>
    </citation>
    <scope>IDENTIFICATION</scope>
</reference>
<dbReference type="PANTHER" id="PTHR47074">
    <property type="entry name" value="BNAC02G40300D PROTEIN"/>
    <property type="match status" value="1"/>
</dbReference>
<dbReference type="Gramene" id="evm.model.04.89">
    <property type="protein sequence ID" value="cds.evm.model.04.89"/>
    <property type="gene ID" value="evm.TU.04.89"/>
</dbReference>
<dbReference type="InterPro" id="IPR044730">
    <property type="entry name" value="RNase_H-like_dom_plant"/>
</dbReference>
<organism evidence="1 2">
    <name type="scientific">Cannabis sativa</name>
    <name type="common">Hemp</name>
    <name type="synonym">Marijuana</name>
    <dbReference type="NCBI Taxonomy" id="3483"/>
    <lineage>
        <taxon>Eukaryota</taxon>
        <taxon>Viridiplantae</taxon>
        <taxon>Streptophyta</taxon>
        <taxon>Embryophyta</taxon>
        <taxon>Tracheophyta</taxon>
        <taxon>Spermatophyta</taxon>
        <taxon>Magnoliopsida</taxon>
        <taxon>eudicotyledons</taxon>
        <taxon>Gunneridae</taxon>
        <taxon>Pentapetalae</taxon>
        <taxon>rosids</taxon>
        <taxon>fabids</taxon>
        <taxon>Rosales</taxon>
        <taxon>Cannabaceae</taxon>
        <taxon>Cannabis</taxon>
    </lineage>
</organism>
<protein>
    <recommendedName>
        <fullName evidence="3">RNase H type-1 domain-containing protein</fullName>
    </recommendedName>
</protein>
<name>A0A803PJ45_CANSA</name>
<dbReference type="InterPro" id="IPR052929">
    <property type="entry name" value="RNase_H-like_EbsB-rel"/>
</dbReference>
<dbReference type="Proteomes" id="UP000596661">
    <property type="component" value="Chromosome 4"/>
</dbReference>
<dbReference type="EnsemblPlants" id="evm.model.04.89">
    <property type="protein sequence ID" value="cds.evm.model.04.89"/>
    <property type="gene ID" value="evm.TU.04.89"/>
</dbReference>
<reference evidence="1" key="1">
    <citation type="submission" date="2018-11" db="EMBL/GenBank/DDBJ databases">
        <authorList>
            <person name="Grassa J C."/>
        </authorList>
    </citation>
    <scope>NUCLEOTIDE SEQUENCE [LARGE SCALE GENOMIC DNA]</scope>
</reference>
<evidence type="ECO:0000313" key="2">
    <source>
        <dbReference type="Proteomes" id="UP000596661"/>
    </source>
</evidence>
<dbReference type="InterPro" id="IPR012337">
    <property type="entry name" value="RNaseH-like_sf"/>
</dbReference>
<dbReference type="CDD" id="cd06222">
    <property type="entry name" value="RNase_H_like"/>
    <property type="match status" value="1"/>
</dbReference>